<dbReference type="Proteomes" id="UP000741863">
    <property type="component" value="Unassembled WGS sequence"/>
</dbReference>
<dbReference type="CDD" id="cd00838">
    <property type="entry name" value="MPP_superfamily"/>
    <property type="match status" value="1"/>
</dbReference>
<dbReference type="PANTHER" id="PTHR42850:SF2">
    <property type="entry name" value="BLL5683 PROTEIN"/>
    <property type="match status" value="1"/>
</dbReference>
<dbReference type="InterPro" id="IPR050126">
    <property type="entry name" value="Ap4A_hydrolase"/>
</dbReference>
<keyword evidence="4" id="KW-1185">Reference proteome</keyword>
<comment type="caution">
    <text evidence="3">The sequence shown here is derived from an EMBL/GenBank/DDBJ whole genome shotgun (WGS) entry which is preliminary data.</text>
</comment>
<reference evidence="3 4" key="1">
    <citation type="submission" date="2021-01" db="EMBL/GenBank/DDBJ databases">
        <title>Genomic Encyclopedia of Type Strains, Phase IV (KMG-IV): sequencing the most valuable type-strain genomes for metagenomic binning, comparative biology and taxonomic classification.</title>
        <authorList>
            <person name="Goeker M."/>
        </authorList>
    </citation>
    <scope>NUCLEOTIDE SEQUENCE [LARGE SCALE GENOMIC DNA]</scope>
    <source>
        <strain evidence="3 4">DSM 25540</strain>
    </source>
</reference>
<evidence type="ECO:0000313" key="4">
    <source>
        <dbReference type="Proteomes" id="UP000741863"/>
    </source>
</evidence>
<evidence type="ECO:0000313" key="3">
    <source>
        <dbReference type="EMBL" id="MBM7633006.1"/>
    </source>
</evidence>
<comment type="similarity">
    <text evidence="1">Belongs to the metallophosphoesterase superfamily. YfcE family.</text>
</comment>
<accession>A0ABS2PDF9</accession>
<dbReference type="InterPro" id="IPR024654">
    <property type="entry name" value="Calcineurin-like_PHP_lpxH"/>
</dbReference>
<dbReference type="EMBL" id="JAFBEC010000005">
    <property type="protein sequence ID" value="MBM7633006.1"/>
    <property type="molecule type" value="Genomic_DNA"/>
</dbReference>
<dbReference type="InterPro" id="IPR029052">
    <property type="entry name" value="Metallo-depent_PP-like"/>
</dbReference>
<evidence type="ECO:0000256" key="1">
    <source>
        <dbReference type="ARBA" id="ARBA00008950"/>
    </source>
</evidence>
<dbReference type="RefSeq" id="WP_204697497.1">
    <property type="nucleotide sequence ID" value="NZ_JAFBEC010000005.1"/>
</dbReference>
<dbReference type="Pfam" id="PF12850">
    <property type="entry name" value="Metallophos_2"/>
    <property type="match status" value="1"/>
</dbReference>
<proteinExistence type="inferred from homology"/>
<dbReference type="SUPFAM" id="SSF56300">
    <property type="entry name" value="Metallo-dependent phosphatases"/>
    <property type="match status" value="1"/>
</dbReference>
<evidence type="ECO:0000259" key="2">
    <source>
        <dbReference type="Pfam" id="PF12850"/>
    </source>
</evidence>
<dbReference type="PIRSF" id="PIRSF000883">
    <property type="entry name" value="Pesterase_MJ0912"/>
    <property type="match status" value="1"/>
</dbReference>
<feature type="domain" description="Calcineurin-like phosphoesterase" evidence="2">
    <location>
        <begin position="1"/>
        <end position="179"/>
    </location>
</feature>
<organism evidence="3 4">
    <name type="scientific">Geomicrobium sediminis</name>
    <dbReference type="NCBI Taxonomy" id="1347788"/>
    <lineage>
        <taxon>Bacteria</taxon>
        <taxon>Bacillati</taxon>
        <taxon>Bacillota</taxon>
        <taxon>Bacilli</taxon>
        <taxon>Bacillales</taxon>
        <taxon>Geomicrobium</taxon>
    </lineage>
</organism>
<dbReference type="Gene3D" id="3.60.21.10">
    <property type="match status" value="1"/>
</dbReference>
<name>A0ABS2PDF9_9BACL</name>
<sequence>MKIAAIYDIHGNFRALEAVLHVIEKEKVDKVIVGGDIAWGPQPRQVVERLYAKKDEYHFVMGNSDREIYEQYKIPPRAIHTMAEEVNQWCIEQLSDEQLEWLGSFGFSHGEEDVLFVHGSPRSDVEAIRIDTPANEVEQMISKTKQSTIVCGHTHIQFKRMIASKNIINAGSVGLQSRLRGACWLCMNSKEIELRMTEYDVELAAKEILQENAPHKEEFAAHVRNPPFQGP</sequence>
<dbReference type="InterPro" id="IPR011152">
    <property type="entry name" value="Pesterase_MJ0912"/>
</dbReference>
<dbReference type="PANTHER" id="PTHR42850">
    <property type="entry name" value="METALLOPHOSPHOESTERASE"/>
    <property type="match status" value="1"/>
</dbReference>
<protein>
    <submittedName>
        <fullName evidence="3">Phosphoesterase</fullName>
    </submittedName>
</protein>
<gene>
    <name evidence="3" type="ORF">JOD17_002100</name>
</gene>